<dbReference type="EMBL" id="CP144374">
    <property type="protein sequence ID" value="XCH49280.1"/>
    <property type="molecule type" value="Genomic_DNA"/>
</dbReference>
<keyword evidence="1" id="KW-1133">Transmembrane helix</keyword>
<proteinExistence type="predicted"/>
<feature type="transmembrane region" description="Helical" evidence="1">
    <location>
        <begin position="226"/>
        <end position="247"/>
    </location>
</feature>
<evidence type="ECO:0000256" key="1">
    <source>
        <dbReference type="SAM" id="Phobius"/>
    </source>
</evidence>
<dbReference type="Pfam" id="PF09608">
    <property type="entry name" value="Alph_Pro_TM"/>
    <property type="match status" value="1"/>
</dbReference>
<gene>
    <name evidence="3" type="ORF">V4D31_03735</name>
</gene>
<dbReference type="RefSeq" id="WP_353686909.1">
    <property type="nucleotide sequence ID" value="NZ_CP144374.1"/>
</dbReference>
<evidence type="ECO:0000256" key="2">
    <source>
        <dbReference type="SAM" id="SignalP"/>
    </source>
</evidence>
<keyword evidence="1" id="KW-0472">Membrane</keyword>
<name>A0AAU8H3C5_9BACT</name>
<dbReference type="KEGG" id="tob:V4D31_03735"/>
<protein>
    <submittedName>
        <fullName evidence="3">TIGR02186 family protein</fullName>
    </submittedName>
</protein>
<sequence>MKKLMIFLSLIFLITISTNAWAKISVIANHDHITIDLFYHGSTVSVKGQAQPGSDIVVKITSPDVSQVLRKKGKVLDFVWMSVENLQFDNVPNLYILRSTKELKDILNEQEAVKNKIGYSALKNFAQITPVSNENEKEELWNDFIKFKEKSKLYNVKADIAKNEENGQTHYYTLIQWPYQAPPGIYTVTAYEIKDGKVIDTAQAQINVEKVGILKMLSNMAKNNSLFYGIVCILIAILAGFSVGVLFKKAGKAH</sequence>
<evidence type="ECO:0000313" key="3">
    <source>
        <dbReference type="EMBL" id="XCH49280.1"/>
    </source>
</evidence>
<feature type="signal peptide" evidence="2">
    <location>
        <begin position="1"/>
        <end position="22"/>
    </location>
</feature>
<dbReference type="InterPro" id="IPR019088">
    <property type="entry name" value="CHP02186-rel_TM"/>
</dbReference>
<feature type="chain" id="PRO_5043952899" evidence="2">
    <location>
        <begin position="23"/>
        <end position="254"/>
    </location>
</feature>
<dbReference type="AlphaFoldDB" id="A0AAU8H3C5"/>
<organism evidence="3">
    <name type="scientific">Thermodesulfovibrio obliviosus</name>
    <dbReference type="NCBI Taxonomy" id="3118332"/>
    <lineage>
        <taxon>Bacteria</taxon>
        <taxon>Pseudomonadati</taxon>
        <taxon>Nitrospirota</taxon>
        <taxon>Thermodesulfovibrionia</taxon>
        <taxon>Thermodesulfovibrionales</taxon>
        <taxon>Thermodesulfovibrionaceae</taxon>
        <taxon>Thermodesulfovibrio</taxon>
    </lineage>
</organism>
<reference evidence="3" key="1">
    <citation type="submission" date="2024-01" db="EMBL/GenBank/DDBJ databases">
        <title>The first autotrophic representatives of the genus Thermodesulfovibrio.</title>
        <authorList>
            <person name="Maltseva A.I."/>
            <person name="Elcheninov A.G."/>
            <person name="Kublanov I.V."/>
            <person name="Lebedinsky A.V."/>
            <person name="Frolov E.N."/>
        </authorList>
    </citation>
    <scope>NUCLEOTIDE SEQUENCE</scope>
    <source>
        <strain evidence="3">3462-1</strain>
    </source>
</reference>
<keyword evidence="1" id="KW-0812">Transmembrane</keyword>
<keyword evidence="2" id="KW-0732">Signal</keyword>
<accession>A0AAU8H3C5</accession>